<name>A0AA39YN00_9PEZI</name>
<organism evidence="2 3">
    <name type="scientific">Cercophora newfieldiana</name>
    <dbReference type="NCBI Taxonomy" id="92897"/>
    <lineage>
        <taxon>Eukaryota</taxon>
        <taxon>Fungi</taxon>
        <taxon>Dikarya</taxon>
        <taxon>Ascomycota</taxon>
        <taxon>Pezizomycotina</taxon>
        <taxon>Sordariomycetes</taxon>
        <taxon>Sordariomycetidae</taxon>
        <taxon>Sordariales</taxon>
        <taxon>Lasiosphaeriaceae</taxon>
        <taxon>Cercophora</taxon>
    </lineage>
</organism>
<dbReference type="Proteomes" id="UP001174936">
    <property type="component" value="Unassembled WGS sequence"/>
</dbReference>
<feature type="transmembrane region" description="Helical" evidence="1">
    <location>
        <begin position="12"/>
        <end position="30"/>
    </location>
</feature>
<proteinExistence type="predicted"/>
<feature type="transmembrane region" description="Helical" evidence="1">
    <location>
        <begin position="56"/>
        <end position="89"/>
    </location>
</feature>
<keyword evidence="1" id="KW-1133">Transmembrane helix</keyword>
<dbReference type="AlphaFoldDB" id="A0AA39YN00"/>
<dbReference type="EMBL" id="JAULSV010000001">
    <property type="protein sequence ID" value="KAK0655434.1"/>
    <property type="molecule type" value="Genomic_DNA"/>
</dbReference>
<sequence>MDTSKNPTVPRPSSILAGLLLAIIVTLFAISETNPTSATNTTGYGSSLWDEACKSAFLALMILLSPMALYTVVIMYLFGAVVNGAFALVNGGLENIMTIIALVMMMVGLFLIVCYLS</sequence>
<keyword evidence="1" id="KW-0472">Membrane</keyword>
<evidence type="ECO:0000313" key="3">
    <source>
        <dbReference type="Proteomes" id="UP001174936"/>
    </source>
</evidence>
<protein>
    <submittedName>
        <fullName evidence="2">Uncharacterized protein</fullName>
    </submittedName>
</protein>
<evidence type="ECO:0000313" key="2">
    <source>
        <dbReference type="EMBL" id="KAK0655434.1"/>
    </source>
</evidence>
<reference evidence="2" key="1">
    <citation type="submission" date="2023-06" db="EMBL/GenBank/DDBJ databases">
        <title>Genome-scale phylogeny and comparative genomics of the fungal order Sordariales.</title>
        <authorList>
            <consortium name="Lawrence Berkeley National Laboratory"/>
            <person name="Hensen N."/>
            <person name="Bonometti L."/>
            <person name="Westerberg I."/>
            <person name="Brannstrom I.O."/>
            <person name="Guillou S."/>
            <person name="Cros-Aarteil S."/>
            <person name="Calhoun S."/>
            <person name="Haridas S."/>
            <person name="Kuo A."/>
            <person name="Mondo S."/>
            <person name="Pangilinan J."/>
            <person name="Riley R."/>
            <person name="Labutti K."/>
            <person name="Andreopoulos B."/>
            <person name="Lipzen A."/>
            <person name="Chen C."/>
            <person name="Yanf M."/>
            <person name="Daum C."/>
            <person name="Ng V."/>
            <person name="Clum A."/>
            <person name="Steindorff A."/>
            <person name="Ohm R."/>
            <person name="Martin F."/>
            <person name="Silar P."/>
            <person name="Natvig D."/>
            <person name="Lalanne C."/>
            <person name="Gautier V."/>
            <person name="Ament-Velasquez S.L."/>
            <person name="Kruys A."/>
            <person name="Hutchinson M.I."/>
            <person name="Powell A.J."/>
            <person name="Barry K."/>
            <person name="Miller A.N."/>
            <person name="Grigoriev I.V."/>
            <person name="Debuchy R."/>
            <person name="Gladieux P."/>
            <person name="Thoren M.H."/>
            <person name="Johannesson H."/>
        </authorList>
    </citation>
    <scope>NUCLEOTIDE SEQUENCE</scope>
    <source>
        <strain evidence="2">SMH2532-1</strain>
    </source>
</reference>
<feature type="transmembrane region" description="Helical" evidence="1">
    <location>
        <begin position="95"/>
        <end position="116"/>
    </location>
</feature>
<keyword evidence="1" id="KW-0812">Transmembrane</keyword>
<accession>A0AA39YN00</accession>
<gene>
    <name evidence="2" type="ORF">B0T16DRAFT_396932</name>
</gene>
<keyword evidence="3" id="KW-1185">Reference proteome</keyword>
<evidence type="ECO:0000256" key="1">
    <source>
        <dbReference type="SAM" id="Phobius"/>
    </source>
</evidence>
<comment type="caution">
    <text evidence="2">The sequence shown here is derived from an EMBL/GenBank/DDBJ whole genome shotgun (WGS) entry which is preliminary data.</text>
</comment>